<dbReference type="EMBL" id="CM039437">
    <property type="protein sequence ID" value="KAI4307351.1"/>
    <property type="molecule type" value="Genomic_DNA"/>
</dbReference>
<evidence type="ECO:0000313" key="1">
    <source>
        <dbReference type="EMBL" id="KAI4307351.1"/>
    </source>
</evidence>
<gene>
    <name evidence="1" type="ORF">L6164_030551</name>
</gene>
<organism evidence="1 2">
    <name type="scientific">Bauhinia variegata</name>
    <name type="common">Purple orchid tree</name>
    <name type="synonym">Phanera variegata</name>
    <dbReference type="NCBI Taxonomy" id="167791"/>
    <lineage>
        <taxon>Eukaryota</taxon>
        <taxon>Viridiplantae</taxon>
        <taxon>Streptophyta</taxon>
        <taxon>Embryophyta</taxon>
        <taxon>Tracheophyta</taxon>
        <taxon>Spermatophyta</taxon>
        <taxon>Magnoliopsida</taxon>
        <taxon>eudicotyledons</taxon>
        <taxon>Gunneridae</taxon>
        <taxon>Pentapetalae</taxon>
        <taxon>rosids</taxon>
        <taxon>fabids</taxon>
        <taxon>Fabales</taxon>
        <taxon>Fabaceae</taxon>
        <taxon>Cercidoideae</taxon>
        <taxon>Cercideae</taxon>
        <taxon>Bauhiniinae</taxon>
        <taxon>Bauhinia</taxon>
    </lineage>
</organism>
<evidence type="ECO:0000313" key="2">
    <source>
        <dbReference type="Proteomes" id="UP000828941"/>
    </source>
</evidence>
<comment type="caution">
    <text evidence="1">The sequence shown here is derived from an EMBL/GenBank/DDBJ whole genome shotgun (WGS) entry which is preliminary data.</text>
</comment>
<proteinExistence type="predicted"/>
<sequence>MAFRFLHCLLLVNVLVDGSIALTFSSKLIHRYSDEAKAHWVSRNKNVSVESWPKRDNSKYFRLLLSSDLTRQKMKLSPRYNLLYPSQGSQTLFFGNVFDWLHYTWIDIGTPNVSFLVALDTGSDRLWVPCDCIECAPLSAGNYEGLDRDLSEYSPSLSSTSRHLPCSHQLCDQGPNCKSPKEPCPYIAQYLSENTSSSGFLIEDKLHLSSGGRHSTQSSVQASIILGCGRKQSGGYLEGAAPDGVMGLGPGSISVPSLLAKAGLIQDSFSICFNENYSGRILFGDQGHAQQQSTPFLPVDGDFIAYIVGVKSFCVGNSCLKQTGFQALIDSGTSFTYLPSEVYKRVVSEFDIQVNARRIMIQQYPWEYCYNVSLQELTNIPKVELTFAKNQTFLIQNPLFYHPVNQEHTLICLTVIPTDDDYGTIGQNFLIGYHMVFDRENLRFGWSSSNCQDNMGDTANFTSPSNEGSSNPLPANQQQSIPNSTAVSPAVAGKASSKPSVATPRPIPPCHSLCSLSLVCLLFFCMSR</sequence>
<reference evidence="1 2" key="1">
    <citation type="journal article" date="2022" name="DNA Res.">
        <title>Chromosomal-level genome assembly of the orchid tree Bauhinia variegata (Leguminosae; Cercidoideae) supports the allotetraploid origin hypothesis of Bauhinia.</title>
        <authorList>
            <person name="Zhong Y."/>
            <person name="Chen Y."/>
            <person name="Zheng D."/>
            <person name="Pang J."/>
            <person name="Liu Y."/>
            <person name="Luo S."/>
            <person name="Meng S."/>
            <person name="Qian L."/>
            <person name="Wei D."/>
            <person name="Dai S."/>
            <person name="Zhou R."/>
        </authorList>
    </citation>
    <scope>NUCLEOTIDE SEQUENCE [LARGE SCALE GENOMIC DNA]</scope>
    <source>
        <strain evidence="1">BV-YZ2020</strain>
    </source>
</reference>
<name>A0ACB9LD24_BAUVA</name>
<protein>
    <submittedName>
        <fullName evidence="1">Uncharacterized protein</fullName>
    </submittedName>
</protein>
<accession>A0ACB9LD24</accession>
<keyword evidence="2" id="KW-1185">Reference proteome</keyword>
<dbReference type="Proteomes" id="UP000828941">
    <property type="component" value="Chromosome 12"/>
</dbReference>